<evidence type="ECO:0000256" key="1">
    <source>
        <dbReference type="SAM" id="MobiDB-lite"/>
    </source>
</evidence>
<reference evidence="3" key="1">
    <citation type="journal article" date="2016" name="Nat. Genet.">
        <title>A high-quality carrot genome assembly provides new insights into carotenoid accumulation and asterid genome evolution.</title>
        <authorList>
            <person name="Iorizzo M."/>
            <person name="Ellison S."/>
            <person name="Senalik D."/>
            <person name="Zeng P."/>
            <person name="Satapoomin P."/>
            <person name="Huang J."/>
            <person name="Bowman M."/>
            <person name="Iovene M."/>
            <person name="Sanseverino W."/>
            <person name="Cavagnaro P."/>
            <person name="Yildiz M."/>
            <person name="Macko-Podgorni A."/>
            <person name="Moranska E."/>
            <person name="Grzebelus E."/>
            <person name="Grzebelus D."/>
            <person name="Ashrafi H."/>
            <person name="Zheng Z."/>
            <person name="Cheng S."/>
            <person name="Spooner D."/>
            <person name="Van Deynze A."/>
            <person name="Simon P."/>
        </authorList>
    </citation>
    <scope>NUCLEOTIDE SEQUENCE</scope>
    <source>
        <tissue evidence="3">Leaf</tissue>
    </source>
</reference>
<protein>
    <recommendedName>
        <fullName evidence="2">Zinc knuckle CX2CX4HX4C domain-containing protein</fullName>
    </recommendedName>
</protein>
<dbReference type="AlphaFoldDB" id="A0AAF1B763"/>
<dbReference type="EMBL" id="CP093349">
    <property type="protein sequence ID" value="WOH09154.1"/>
    <property type="molecule type" value="Genomic_DNA"/>
</dbReference>
<evidence type="ECO:0000313" key="4">
    <source>
        <dbReference type="Proteomes" id="UP000077755"/>
    </source>
</evidence>
<feature type="region of interest" description="Disordered" evidence="1">
    <location>
        <begin position="157"/>
        <end position="210"/>
    </location>
</feature>
<dbReference type="Pfam" id="PF14392">
    <property type="entry name" value="zf-CCHC_4"/>
    <property type="match status" value="1"/>
</dbReference>
<feature type="region of interest" description="Disordered" evidence="1">
    <location>
        <begin position="93"/>
        <end position="142"/>
    </location>
</feature>
<name>A0AAF1B763_DAUCS</name>
<dbReference type="InterPro" id="IPR025836">
    <property type="entry name" value="Zn_knuckle_CX2CX4HX4C"/>
</dbReference>
<feature type="compositionally biased region" description="Acidic residues" evidence="1">
    <location>
        <begin position="173"/>
        <end position="187"/>
    </location>
</feature>
<evidence type="ECO:0000313" key="3">
    <source>
        <dbReference type="EMBL" id="WOH09154.1"/>
    </source>
</evidence>
<sequence length="210" mass="23272">MKVRKTGNEWSWITFKYENVPTFCFICGILGHSDKFCSRLFEVPEKEISRPYGVWMRAPLRRQTNLIGSKWLRNGSEHLPEEGVTAGGVYQTKTGGSNLKENFTPEITGKGDMSMKGGIRSQQNLDTGEKSGNSNQGNLAEGGKIFKSAKSVILENKKRRTDSGEENILGQDTEIEQESDTEVEQMDQDANNGSKNGFVAGSGERARQAL</sequence>
<keyword evidence="4" id="KW-1185">Reference proteome</keyword>
<proteinExistence type="predicted"/>
<evidence type="ECO:0000259" key="2">
    <source>
        <dbReference type="Pfam" id="PF14392"/>
    </source>
</evidence>
<gene>
    <name evidence="3" type="ORF">DCAR_0728609</name>
</gene>
<reference evidence="3" key="2">
    <citation type="submission" date="2022-03" db="EMBL/GenBank/DDBJ databases">
        <title>Draft title - Genomic analysis of global carrot germplasm unveils the trajectory of domestication and the origin of high carotenoid orange carrot.</title>
        <authorList>
            <person name="Iorizzo M."/>
            <person name="Ellison S."/>
            <person name="Senalik D."/>
            <person name="Macko-Podgorni A."/>
            <person name="Grzebelus D."/>
            <person name="Bostan H."/>
            <person name="Rolling W."/>
            <person name="Curaba J."/>
            <person name="Simon P."/>
        </authorList>
    </citation>
    <scope>NUCLEOTIDE SEQUENCE</scope>
    <source>
        <tissue evidence="3">Leaf</tissue>
    </source>
</reference>
<feature type="compositionally biased region" description="Polar residues" evidence="1">
    <location>
        <begin position="120"/>
        <end position="138"/>
    </location>
</feature>
<organism evidence="3 4">
    <name type="scientific">Daucus carota subsp. sativus</name>
    <name type="common">Carrot</name>
    <dbReference type="NCBI Taxonomy" id="79200"/>
    <lineage>
        <taxon>Eukaryota</taxon>
        <taxon>Viridiplantae</taxon>
        <taxon>Streptophyta</taxon>
        <taxon>Embryophyta</taxon>
        <taxon>Tracheophyta</taxon>
        <taxon>Spermatophyta</taxon>
        <taxon>Magnoliopsida</taxon>
        <taxon>eudicotyledons</taxon>
        <taxon>Gunneridae</taxon>
        <taxon>Pentapetalae</taxon>
        <taxon>asterids</taxon>
        <taxon>campanulids</taxon>
        <taxon>Apiales</taxon>
        <taxon>Apiaceae</taxon>
        <taxon>Apioideae</taxon>
        <taxon>Scandiceae</taxon>
        <taxon>Daucinae</taxon>
        <taxon>Daucus</taxon>
        <taxon>Daucus sect. Daucus</taxon>
    </lineage>
</organism>
<accession>A0AAF1B763</accession>
<feature type="domain" description="Zinc knuckle CX2CX4HX4C" evidence="2">
    <location>
        <begin position="1"/>
        <end position="38"/>
    </location>
</feature>
<dbReference type="Proteomes" id="UP000077755">
    <property type="component" value="Chromosome 7"/>
</dbReference>